<dbReference type="InterPro" id="IPR006680">
    <property type="entry name" value="Amidohydro-rel"/>
</dbReference>
<evidence type="ECO:0000256" key="1">
    <source>
        <dbReference type="ARBA" id="ARBA00023239"/>
    </source>
</evidence>
<dbReference type="InterPro" id="IPR032466">
    <property type="entry name" value="Metal_Hydrolase"/>
</dbReference>
<reference evidence="3" key="1">
    <citation type="submission" date="2024-06" db="EMBL/GenBank/DDBJ databases">
        <title>Draft genome sequence of Microbacterium sp. strain A8/3-1, isolated from Oxytropis tragacanthoides Fisch. ex DC. Root nodules in the Altai region of Russia.</title>
        <authorList>
            <person name="Sazanova A."/>
            <person name="Guro P."/>
            <person name="Kuznetsova I."/>
            <person name="Belimov A."/>
            <person name="Safronova V."/>
        </authorList>
    </citation>
    <scope>NUCLEOTIDE SEQUENCE</scope>
    <source>
        <strain evidence="3">A8/3-1</strain>
    </source>
</reference>
<gene>
    <name evidence="3" type="ORF">ABS642_10640</name>
</gene>
<dbReference type="GO" id="GO:0016831">
    <property type="term" value="F:carboxy-lyase activity"/>
    <property type="evidence" value="ECO:0007669"/>
    <property type="project" value="InterPro"/>
</dbReference>
<keyword evidence="1" id="KW-0456">Lyase</keyword>
<feature type="domain" description="Amidohydrolase-related" evidence="2">
    <location>
        <begin position="67"/>
        <end position="320"/>
    </location>
</feature>
<dbReference type="Gene3D" id="3.20.20.140">
    <property type="entry name" value="Metal-dependent hydrolases"/>
    <property type="match status" value="1"/>
</dbReference>
<dbReference type="InterPro" id="IPR032465">
    <property type="entry name" value="ACMSD"/>
</dbReference>
<dbReference type="GO" id="GO:0005737">
    <property type="term" value="C:cytoplasm"/>
    <property type="evidence" value="ECO:0007669"/>
    <property type="project" value="TreeGrafter"/>
</dbReference>
<dbReference type="GO" id="GO:0016787">
    <property type="term" value="F:hydrolase activity"/>
    <property type="evidence" value="ECO:0007669"/>
    <property type="project" value="InterPro"/>
</dbReference>
<protein>
    <submittedName>
        <fullName evidence="3">Amidohydrolase family protein</fullName>
    </submittedName>
</protein>
<proteinExistence type="predicted"/>
<dbReference type="EMBL" id="CP158357">
    <property type="protein sequence ID" value="XBX80521.1"/>
    <property type="molecule type" value="Genomic_DNA"/>
</dbReference>
<evidence type="ECO:0000259" key="2">
    <source>
        <dbReference type="Pfam" id="PF04909"/>
    </source>
</evidence>
<evidence type="ECO:0000313" key="3">
    <source>
        <dbReference type="EMBL" id="XBX80521.1"/>
    </source>
</evidence>
<sequence>MIVNHQAHWYPPAYFDLVSGRDQDRYPRAERRDGRRYLYEMGDSPGAWRYEIASHFVDLDQQIRAMDDAGIHAAAMSPNMVAELALLDLAEARETASLLNRELSAAQDRYPGRIAGIATLPWQNTDAALEELDRVAELDLRGVLLLSNIGGRPVAEPESWPIFERIDELGLPIFLHPASNSMIHDKGLIPIIDSSAGWMWETSAAAFSLIVSGLLDRYPRLEILHHHLGGVVPYVVGRVSRYEHHFPVKLEQPVEAYLRTRFYVDSMTNTPAAIPLAVHTYGADRILYGDDYPWHTHDEHRAFIDGDFEAELAQKVLHENRMPSLRLEGRR</sequence>
<dbReference type="SUPFAM" id="SSF51556">
    <property type="entry name" value="Metallo-dependent hydrolases"/>
    <property type="match status" value="1"/>
</dbReference>
<name>A0AAU7W2F5_9MICO</name>
<dbReference type="AlphaFoldDB" id="A0AAU7W2F5"/>
<organism evidence="3">
    <name type="scientific">Microbacterium sp. A8/3-1</name>
    <dbReference type="NCBI Taxonomy" id="3160749"/>
    <lineage>
        <taxon>Bacteria</taxon>
        <taxon>Bacillati</taxon>
        <taxon>Actinomycetota</taxon>
        <taxon>Actinomycetes</taxon>
        <taxon>Micrococcales</taxon>
        <taxon>Microbacteriaceae</taxon>
        <taxon>Microbacterium</taxon>
    </lineage>
</organism>
<dbReference type="PANTHER" id="PTHR21240:SF28">
    <property type="entry name" value="ISO-OROTATE DECARBOXYLASE (EUROFUNG)"/>
    <property type="match status" value="1"/>
</dbReference>
<dbReference type="Pfam" id="PF04909">
    <property type="entry name" value="Amidohydro_2"/>
    <property type="match status" value="1"/>
</dbReference>
<accession>A0AAU7W2F5</accession>
<dbReference type="GO" id="GO:0019748">
    <property type="term" value="P:secondary metabolic process"/>
    <property type="evidence" value="ECO:0007669"/>
    <property type="project" value="TreeGrafter"/>
</dbReference>
<dbReference type="PANTHER" id="PTHR21240">
    <property type="entry name" value="2-AMINO-3-CARBOXYLMUCONATE-6-SEMIALDEHYDE DECARBOXYLASE"/>
    <property type="match status" value="1"/>
</dbReference>
<dbReference type="RefSeq" id="WP_350353322.1">
    <property type="nucleotide sequence ID" value="NZ_CP158357.1"/>
</dbReference>